<dbReference type="GO" id="GO:0009026">
    <property type="term" value="F:tagaturonate reductase activity"/>
    <property type="evidence" value="ECO:0007669"/>
    <property type="project" value="TreeGrafter"/>
</dbReference>
<dbReference type="AlphaFoldDB" id="A0A8J3CXN5"/>
<gene>
    <name evidence="5" type="primary">uxaB</name>
    <name evidence="5" type="ORF">GCM10008106_20000</name>
</gene>
<comment type="caution">
    <text evidence="5">The sequence shown here is derived from an EMBL/GenBank/DDBJ whole genome shotgun (WGS) entry which is preliminary data.</text>
</comment>
<accession>A0A8J3CXN5</accession>
<evidence type="ECO:0000259" key="3">
    <source>
        <dbReference type="Pfam" id="PF01232"/>
    </source>
</evidence>
<dbReference type="GO" id="GO:0019698">
    <property type="term" value="P:D-galacturonate catabolic process"/>
    <property type="evidence" value="ECO:0007669"/>
    <property type="project" value="TreeGrafter"/>
</dbReference>
<dbReference type="Gene3D" id="1.10.1040.10">
    <property type="entry name" value="N-(1-d-carboxylethyl)-l-norvaline Dehydrogenase, domain 2"/>
    <property type="match status" value="1"/>
</dbReference>
<proteinExistence type="predicted"/>
<dbReference type="Gene3D" id="3.40.50.720">
    <property type="entry name" value="NAD(P)-binding Rossmann-like Domain"/>
    <property type="match status" value="1"/>
</dbReference>
<dbReference type="GO" id="GO:0019592">
    <property type="term" value="P:mannitol catabolic process"/>
    <property type="evidence" value="ECO:0007669"/>
    <property type="project" value="TreeGrafter"/>
</dbReference>
<dbReference type="Pfam" id="PF08125">
    <property type="entry name" value="Mannitol_dh_C"/>
    <property type="match status" value="1"/>
</dbReference>
<dbReference type="InterPro" id="IPR000669">
    <property type="entry name" value="Mannitol_DH"/>
</dbReference>
<keyword evidence="2" id="KW-0520">NAD</keyword>
<organism evidence="5 6">
    <name type="scientific">Mongoliitalea lutea</name>
    <dbReference type="NCBI Taxonomy" id="849756"/>
    <lineage>
        <taxon>Bacteria</taxon>
        <taxon>Pseudomonadati</taxon>
        <taxon>Bacteroidota</taxon>
        <taxon>Cytophagia</taxon>
        <taxon>Cytophagales</taxon>
        <taxon>Cyclobacteriaceae</taxon>
        <taxon>Mongoliitalea</taxon>
    </lineage>
</organism>
<dbReference type="NCBIfam" id="NF002969">
    <property type="entry name" value="PRK03643.1"/>
    <property type="match status" value="1"/>
</dbReference>
<dbReference type="RefSeq" id="WP_189581614.1">
    <property type="nucleotide sequence ID" value="NZ_BMYF01000011.1"/>
</dbReference>
<dbReference type="InterPro" id="IPR013328">
    <property type="entry name" value="6PGD_dom2"/>
</dbReference>
<dbReference type="EMBL" id="BMYF01000011">
    <property type="protein sequence ID" value="GHB38793.1"/>
    <property type="molecule type" value="Genomic_DNA"/>
</dbReference>
<name>A0A8J3CXN5_9BACT</name>
<evidence type="ECO:0000259" key="4">
    <source>
        <dbReference type="Pfam" id="PF08125"/>
    </source>
</evidence>
<dbReference type="InterPro" id="IPR013118">
    <property type="entry name" value="Mannitol_DH_C"/>
</dbReference>
<dbReference type="SUPFAM" id="SSF51735">
    <property type="entry name" value="NAD(P)-binding Rossmann-fold domains"/>
    <property type="match status" value="1"/>
</dbReference>
<dbReference type="Proteomes" id="UP000642809">
    <property type="component" value="Unassembled WGS sequence"/>
</dbReference>
<reference evidence="5" key="2">
    <citation type="submission" date="2020-09" db="EMBL/GenBank/DDBJ databases">
        <authorList>
            <person name="Sun Q."/>
            <person name="Kim S."/>
        </authorList>
    </citation>
    <scope>NUCLEOTIDE SEQUENCE</scope>
    <source>
        <strain evidence="5">KCTC 23224</strain>
    </source>
</reference>
<dbReference type="Pfam" id="PF01232">
    <property type="entry name" value="Mannitol_dh"/>
    <property type="match status" value="1"/>
</dbReference>
<reference evidence="5" key="1">
    <citation type="journal article" date="2014" name="Int. J. Syst. Evol. Microbiol.">
        <title>Complete genome sequence of Corynebacterium casei LMG S-19264T (=DSM 44701T), isolated from a smear-ripened cheese.</title>
        <authorList>
            <consortium name="US DOE Joint Genome Institute (JGI-PGF)"/>
            <person name="Walter F."/>
            <person name="Albersmeier A."/>
            <person name="Kalinowski J."/>
            <person name="Ruckert C."/>
        </authorList>
    </citation>
    <scope>NUCLEOTIDE SEQUENCE</scope>
    <source>
        <strain evidence="5">KCTC 23224</strain>
    </source>
</reference>
<dbReference type="GO" id="GO:0008926">
    <property type="term" value="F:mannitol-1-phosphate 5-dehydrogenase activity"/>
    <property type="evidence" value="ECO:0007669"/>
    <property type="project" value="TreeGrafter"/>
</dbReference>
<dbReference type="SUPFAM" id="SSF48179">
    <property type="entry name" value="6-phosphogluconate dehydrogenase C-terminal domain-like"/>
    <property type="match status" value="1"/>
</dbReference>
<keyword evidence="1" id="KW-0560">Oxidoreductase</keyword>
<dbReference type="PANTHER" id="PTHR30524:SF0">
    <property type="entry name" value="ALTRONATE OXIDOREDUCTASE-RELATED"/>
    <property type="match status" value="1"/>
</dbReference>
<feature type="domain" description="Mannitol dehydrogenase N-terminal" evidence="3">
    <location>
        <begin position="20"/>
        <end position="262"/>
    </location>
</feature>
<dbReference type="PANTHER" id="PTHR30524">
    <property type="entry name" value="MANNITOL-1-PHOSPHATE 5-DEHYDROGENASE"/>
    <property type="match status" value="1"/>
</dbReference>
<dbReference type="GO" id="GO:0005829">
    <property type="term" value="C:cytosol"/>
    <property type="evidence" value="ECO:0007669"/>
    <property type="project" value="TreeGrafter"/>
</dbReference>
<dbReference type="InterPro" id="IPR036291">
    <property type="entry name" value="NAD(P)-bd_dom_sf"/>
</dbReference>
<evidence type="ECO:0000256" key="1">
    <source>
        <dbReference type="ARBA" id="ARBA00023002"/>
    </source>
</evidence>
<feature type="domain" description="Mannitol dehydrogenase C-terminal" evidence="4">
    <location>
        <begin position="275"/>
        <end position="465"/>
    </location>
</feature>
<dbReference type="InterPro" id="IPR013131">
    <property type="entry name" value="Mannitol_DH_N"/>
</dbReference>
<evidence type="ECO:0000313" key="6">
    <source>
        <dbReference type="Proteomes" id="UP000642809"/>
    </source>
</evidence>
<evidence type="ECO:0000256" key="2">
    <source>
        <dbReference type="ARBA" id="ARBA00023027"/>
    </source>
</evidence>
<keyword evidence="6" id="KW-1185">Reference proteome</keyword>
<protein>
    <submittedName>
        <fullName evidence="5">Altronate oxidoreductase</fullName>
    </submittedName>
</protein>
<sequence length="475" mass="54187">MTSLQNLNRTTVETTTRPIKVIQFGEGNFMRGFCDWMIDCMNERAGFNGNIQIVQPLPQGMGDLLNSQDGLFHLLLQGFYQGKSVNESRLITSVHGCINPHEDFEGFRNLAKNPDLQLILSNTTEAGIVFDSMDRVFYKTPKTFPGKLALLLWERYNHFNAAQDKGVHILPCELIDKNGEVLKNCVLRYADLWRLPRAFSDWIHEHNTFYNTLVDRIVPGFPKETAQEIQQEIGFTDSLLVKAEPFHLWVIEGPKSIQDILPIEQSGLQIKVVDDLTPYRTRKVRILNGAHTAMVPLAYLEGLRTVRECMEDVKFYPVLEKIIFDEIIPSMDMPINELKDFAKDVLDRFRNPFIHHELASIALNAVSKFKVRVLPSLVGYYHKNQQLTATLVKSLAALILFYKGDYQDIKLPVNDSPEIIAFFSSVWNEPSELSEKVDKILSNESLWGENLGAIKGLKLAVEQELLNYLSEVEAN</sequence>
<dbReference type="PRINTS" id="PR00084">
    <property type="entry name" value="MTLDHDRGNASE"/>
</dbReference>
<evidence type="ECO:0000313" key="5">
    <source>
        <dbReference type="EMBL" id="GHB38793.1"/>
    </source>
</evidence>
<dbReference type="InterPro" id="IPR008927">
    <property type="entry name" value="6-PGluconate_DH-like_C_sf"/>
</dbReference>